<evidence type="ECO:0000313" key="2">
    <source>
        <dbReference type="Proteomes" id="UP000054279"/>
    </source>
</evidence>
<dbReference type="HOGENOM" id="CLU_2777564_0_0_1"/>
<sequence length="69" mass="8229">MNVMMHLMIFILKEIDSSWFGFDEEINDQDQLNIEAATEEYEKLNGSTFKRLDEMLQTEYDYERQVGGK</sequence>
<name>A0A0C9UPY2_SPHS4</name>
<gene>
    <name evidence="1" type="ORF">M422DRAFT_251547</name>
</gene>
<dbReference type="AlphaFoldDB" id="A0A0C9UPY2"/>
<dbReference type="EMBL" id="KN837114">
    <property type="protein sequence ID" value="KIJ44928.1"/>
    <property type="molecule type" value="Genomic_DNA"/>
</dbReference>
<protein>
    <submittedName>
        <fullName evidence="1">Uncharacterized protein</fullName>
    </submittedName>
</protein>
<organism evidence="1 2">
    <name type="scientific">Sphaerobolus stellatus (strain SS14)</name>
    <dbReference type="NCBI Taxonomy" id="990650"/>
    <lineage>
        <taxon>Eukaryota</taxon>
        <taxon>Fungi</taxon>
        <taxon>Dikarya</taxon>
        <taxon>Basidiomycota</taxon>
        <taxon>Agaricomycotina</taxon>
        <taxon>Agaricomycetes</taxon>
        <taxon>Phallomycetidae</taxon>
        <taxon>Geastrales</taxon>
        <taxon>Sphaerobolaceae</taxon>
        <taxon>Sphaerobolus</taxon>
    </lineage>
</organism>
<reference evidence="1 2" key="1">
    <citation type="submission" date="2014-06" db="EMBL/GenBank/DDBJ databases">
        <title>Evolutionary Origins and Diversification of the Mycorrhizal Mutualists.</title>
        <authorList>
            <consortium name="DOE Joint Genome Institute"/>
            <consortium name="Mycorrhizal Genomics Consortium"/>
            <person name="Kohler A."/>
            <person name="Kuo A."/>
            <person name="Nagy L.G."/>
            <person name="Floudas D."/>
            <person name="Copeland A."/>
            <person name="Barry K.W."/>
            <person name="Cichocki N."/>
            <person name="Veneault-Fourrey C."/>
            <person name="LaButti K."/>
            <person name="Lindquist E.A."/>
            <person name="Lipzen A."/>
            <person name="Lundell T."/>
            <person name="Morin E."/>
            <person name="Murat C."/>
            <person name="Riley R."/>
            <person name="Ohm R."/>
            <person name="Sun H."/>
            <person name="Tunlid A."/>
            <person name="Henrissat B."/>
            <person name="Grigoriev I.V."/>
            <person name="Hibbett D.S."/>
            <person name="Martin F."/>
        </authorList>
    </citation>
    <scope>NUCLEOTIDE SEQUENCE [LARGE SCALE GENOMIC DNA]</scope>
    <source>
        <strain evidence="1 2">SS14</strain>
    </source>
</reference>
<keyword evidence="2" id="KW-1185">Reference proteome</keyword>
<proteinExistence type="predicted"/>
<dbReference type="Proteomes" id="UP000054279">
    <property type="component" value="Unassembled WGS sequence"/>
</dbReference>
<accession>A0A0C9UPY2</accession>
<evidence type="ECO:0000313" key="1">
    <source>
        <dbReference type="EMBL" id="KIJ44928.1"/>
    </source>
</evidence>